<organism evidence="1 2">
    <name type="scientific">Corallococcus terminator</name>
    <dbReference type="NCBI Taxonomy" id="2316733"/>
    <lineage>
        <taxon>Bacteria</taxon>
        <taxon>Pseudomonadati</taxon>
        <taxon>Myxococcota</taxon>
        <taxon>Myxococcia</taxon>
        <taxon>Myxococcales</taxon>
        <taxon>Cystobacterineae</taxon>
        <taxon>Myxococcaceae</taxon>
        <taxon>Corallococcus</taxon>
    </lineage>
</organism>
<dbReference type="RefSeq" id="WP_120540384.1">
    <property type="nucleotide sequence ID" value="NZ_RAVZ01000048.1"/>
</dbReference>
<sequence length="332" mass="35525">MRINLSSFKTAFDELLPQFVPGELFEDENTDGLTPWREPAVGTYAELFSEMRRAGATPWRLHALAQVAARCVGTAPPTERTSGVEVGHSVFVPGDLKVAGAIDVAGTLVVLGNLEVTGLLTDRGPDSSVIVLGNAAVGALRTSGDVRVGGHLDGGDVVVGHYNDNSLVVGGRLKARLLIEDEHDVRAQSFDVEHHYPMETFRQGQGKGVLASLKKALTAGALGKDESVEVTLTDTGGRSPEVLARIAAITGFPAPYLDQKPPPLWLEFPETMRRTLGTMRKSPMDRAEAEAIAAAVAEAGGQVELKFNARAVYSEEALFAAWRQGKLFKAKK</sequence>
<dbReference type="Proteomes" id="UP000268094">
    <property type="component" value="Unassembled WGS sequence"/>
</dbReference>
<gene>
    <name evidence="1" type="ORF">D7V88_09970</name>
</gene>
<keyword evidence="2" id="KW-1185">Reference proteome</keyword>
<dbReference type="OrthoDB" id="5503792at2"/>
<comment type="caution">
    <text evidence="1">The sequence shown here is derived from an EMBL/GenBank/DDBJ whole genome shotgun (WGS) entry which is preliminary data.</text>
</comment>
<dbReference type="AlphaFoldDB" id="A0A3A8J8E7"/>
<evidence type="ECO:0000313" key="2">
    <source>
        <dbReference type="Proteomes" id="UP000268094"/>
    </source>
</evidence>
<protein>
    <submittedName>
        <fullName evidence="1">Uncharacterized protein</fullName>
    </submittedName>
</protein>
<proteinExistence type="predicted"/>
<accession>A0A3A8J8E7</accession>
<dbReference type="EMBL" id="RAVZ01000048">
    <property type="protein sequence ID" value="RKG91126.1"/>
    <property type="molecule type" value="Genomic_DNA"/>
</dbReference>
<reference evidence="2" key="1">
    <citation type="submission" date="2018-09" db="EMBL/GenBank/DDBJ databases">
        <authorList>
            <person name="Livingstone P.G."/>
            <person name="Whitworth D.E."/>
        </authorList>
    </citation>
    <scope>NUCLEOTIDE SEQUENCE [LARGE SCALE GENOMIC DNA]</scope>
    <source>
        <strain evidence="2">CA054A</strain>
    </source>
</reference>
<evidence type="ECO:0000313" key="1">
    <source>
        <dbReference type="EMBL" id="RKG91126.1"/>
    </source>
</evidence>
<name>A0A3A8J8E7_9BACT</name>